<dbReference type="AlphaFoldDB" id="A0A9J5WLP1"/>
<dbReference type="EMBL" id="JACXVP010000011">
    <property type="protein sequence ID" value="KAG5575790.1"/>
    <property type="molecule type" value="Genomic_DNA"/>
</dbReference>
<dbReference type="Proteomes" id="UP000824120">
    <property type="component" value="Chromosome 11"/>
</dbReference>
<reference evidence="1 2" key="1">
    <citation type="submission" date="2020-09" db="EMBL/GenBank/DDBJ databases">
        <title>De no assembly of potato wild relative species, Solanum commersonii.</title>
        <authorList>
            <person name="Cho K."/>
        </authorList>
    </citation>
    <scope>NUCLEOTIDE SEQUENCE [LARGE SCALE GENOMIC DNA]</scope>
    <source>
        <strain evidence="1">LZ3.2</strain>
        <tissue evidence="1">Leaf</tissue>
    </source>
</reference>
<dbReference type="OrthoDB" id="1304701at2759"/>
<comment type="caution">
    <text evidence="1">The sequence shown here is derived from an EMBL/GenBank/DDBJ whole genome shotgun (WGS) entry which is preliminary data.</text>
</comment>
<organism evidence="1 2">
    <name type="scientific">Solanum commersonii</name>
    <name type="common">Commerson's wild potato</name>
    <name type="synonym">Commerson's nightshade</name>
    <dbReference type="NCBI Taxonomy" id="4109"/>
    <lineage>
        <taxon>Eukaryota</taxon>
        <taxon>Viridiplantae</taxon>
        <taxon>Streptophyta</taxon>
        <taxon>Embryophyta</taxon>
        <taxon>Tracheophyta</taxon>
        <taxon>Spermatophyta</taxon>
        <taxon>Magnoliopsida</taxon>
        <taxon>eudicotyledons</taxon>
        <taxon>Gunneridae</taxon>
        <taxon>Pentapetalae</taxon>
        <taxon>asterids</taxon>
        <taxon>lamiids</taxon>
        <taxon>Solanales</taxon>
        <taxon>Solanaceae</taxon>
        <taxon>Solanoideae</taxon>
        <taxon>Solaneae</taxon>
        <taxon>Solanum</taxon>
    </lineage>
</organism>
<accession>A0A9J5WLP1</accession>
<evidence type="ECO:0000313" key="1">
    <source>
        <dbReference type="EMBL" id="KAG5575790.1"/>
    </source>
</evidence>
<evidence type="ECO:0000313" key="2">
    <source>
        <dbReference type="Proteomes" id="UP000824120"/>
    </source>
</evidence>
<keyword evidence="2" id="KW-1185">Reference proteome</keyword>
<protein>
    <recommendedName>
        <fullName evidence="3">RNase H type-1 domain-containing protein</fullName>
    </recommendedName>
</protein>
<proteinExistence type="predicted"/>
<sequence>MMEKTNTKWSSRWGVIYQQIIGLIPKIECTMVKWLKPLENLVKINTDGSRDAIGRVGTGGICRDHRGKIIMAFG</sequence>
<name>A0A9J5WLP1_SOLCO</name>
<gene>
    <name evidence="1" type="ORF">H5410_055924</name>
</gene>
<evidence type="ECO:0008006" key="3">
    <source>
        <dbReference type="Google" id="ProtNLM"/>
    </source>
</evidence>